<feature type="domain" description="S-adenosylmethionine-dependent methyltransferase Rv2258c-like winged HTH" evidence="2">
    <location>
        <begin position="29"/>
        <end position="99"/>
    </location>
</feature>
<dbReference type="InterPro" id="IPR053173">
    <property type="entry name" value="SAM-binding_MTase"/>
</dbReference>
<dbReference type="InterPro" id="IPR048711">
    <property type="entry name" value="WHD_Rv2258c"/>
</dbReference>
<dbReference type="Pfam" id="PF21320">
    <property type="entry name" value="WHD_Rv2258c"/>
    <property type="match status" value="1"/>
</dbReference>
<dbReference type="CDD" id="cd02440">
    <property type="entry name" value="AdoMet_MTases"/>
    <property type="match status" value="1"/>
</dbReference>
<evidence type="ECO:0000259" key="2">
    <source>
        <dbReference type="Pfam" id="PF21320"/>
    </source>
</evidence>
<dbReference type="Gene3D" id="1.10.10.10">
    <property type="entry name" value="Winged helix-like DNA-binding domain superfamily/Winged helix DNA-binding domain"/>
    <property type="match status" value="1"/>
</dbReference>
<dbReference type="Pfam" id="PF13847">
    <property type="entry name" value="Methyltransf_31"/>
    <property type="match status" value="1"/>
</dbReference>
<evidence type="ECO:0000259" key="1">
    <source>
        <dbReference type="Pfam" id="PF13847"/>
    </source>
</evidence>
<evidence type="ECO:0000313" key="3">
    <source>
        <dbReference type="EMBL" id="CAA9567168.1"/>
    </source>
</evidence>
<dbReference type="InterPro" id="IPR029063">
    <property type="entry name" value="SAM-dependent_MTases_sf"/>
</dbReference>
<protein>
    <submittedName>
        <fullName evidence="3">Uncharacterized protein</fullName>
    </submittedName>
</protein>
<feature type="domain" description="Methyltransferase" evidence="1">
    <location>
        <begin position="178"/>
        <end position="292"/>
    </location>
</feature>
<name>A0A6J4V206_9BACT</name>
<dbReference type="SUPFAM" id="SSF46785">
    <property type="entry name" value="Winged helix' DNA-binding domain"/>
    <property type="match status" value="1"/>
</dbReference>
<dbReference type="EMBL" id="CADCWF010000216">
    <property type="protein sequence ID" value="CAA9567168.1"/>
    <property type="molecule type" value="Genomic_DNA"/>
</dbReference>
<organism evidence="3">
    <name type="scientific">uncultured Thermomicrobiales bacterium</name>
    <dbReference type="NCBI Taxonomy" id="1645740"/>
    <lineage>
        <taxon>Bacteria</taxon>
        <taxon>Pseudomonadati</taxon>
        <taxon>Thermomicrobiota</taxon>
        <taxon>Thermomicrobia</taxon>
        <taxon>Thermomicrobiales</taxon>
        <taxon>environmental samples</taxon>
    </lineage>
</organism>
<sequence>MSTATASLDIEQAQHLGMKLLGDSTGALIGALMVVGDRLGLFDALAAAGPLTSDGLATSAGINERYAREWLSAMACHGYVAYDDATQTFSLTPEQAFCLVNRDSPLYLASVFGVLPDYYRNLDLLTDAFRHGGGVPQERFGPEWGCGFQRFSRTWFVNYLCSDWIPAMPDIDARLRAGGSMADLGCGNGLALIQAARCYPEARLVGFDLHAPAIEAARANAAAAGVGDRIRFEVLDAAAGIPGAYDLITCFDVVHDMPFPRRALPQVHAALAPGGSFFVLEFNLSGELQANIDHPFGLGAWGYGASVNYCMTTALAVGGEGTGTCMGEAPFRELAAQAGFSEVRRLDFPNNPLNLIFEAKA</sequence>
<dbReference type="PANTHER" id="PTHR45128:SF2">
    <property type="entry name" value="METHYLTRANSFERASE DOMAIN-CONTAINING PROTEIN"/>
    <property type="match status" value="1"/>
</dbReference>
<dbReference type="SUPFAM" id="SSF53335">
    <property type="entry name" value="S-adenosyl-L-methionine-dependent methyltransferases"/>
    <property type="match status" value="1"/>
</dbReference>
<dbReference type="PANTHER" id="PTHR45128">
    <property type="entry name" value="METHYLTRANSFERASE TYPE 11"/>
    <property type="match status" value="1"/>
</dbReference>
<accession>A0A6J4V206</accession>
<dbReference type="InterPro" id="IPR036388">
    <property type="entry name" value="WH-like_DNA-bd_sf"/>
</dbReference>
<dbReference type="Gene3D" id="3.40.50.150">
    <property type="entry name" value="Vaccinia Virus protein VP39"/>
    <property type="match status" value="1"/>
</dbReference>
<dbReference type="InterPro" id="IPR036390">
    <property type="entry name" value="WH_DNA-bd_sf"/>
</dbReference>
<reference evidence="3" key="1">
    <citation type="submission" date="2020-02" db="EMBL/GenBank/DDBJ databases">
        <authorList>
            <person name="Meier V. D."/>
        </authorList>
    </citation>
    <scope>NUCLEOTIDE SEQUENCE</scope>
    <source>
        <strain evidence="3">AVDCRST_MAG59</strain>
    </source>
</reference>
<dbReference type="InterPro" id="IPR025714">
    <property type="entry name" value="Methyltranfer_dom"/>
</dbReference>
<dbReference type="AlphaFoldDB" id="A0A6J4V206"/>
<proteinExistence type="predicted"/>
<gene>
    <name evidence="3" type="ORF">AVDCRST_MAG59-3134</name>
</gene>